<reference evidence="1" key="1">
    <citation type="submission" date="2018-06" db="EMBL/GenBank/DDBJ databases">
        <authorList>
            <person name="Zhirakovskaya E."/>
        </authorList>
    </citation>
    <scope>NUCLEOTIDE SEQUENCE</scope>
</reference>
<proteinExistence type="predicted"/>
<protein>
    <recommendedName>
        <fullName evidence="2">Flagellar FliJ protein</fullName>
    </recommendedName>
</protein>
<sequence length="137" mass="16292">MQIGSKMADRKRLKRLQRMVDLQKKIKQLHEWKLAELQYQQTKAEKDSAMLTEALDQPGSSGERLLEMIGQQLKKVNEKEHRIKTVKTQRHNLKKEQHRQLRFVEQLEQTAMGGYRREESKRELSEIIDIALLNKSR</sequence>
<name>A0A3B0R6U4_9ZZZZ</name>
<accession>A0A3B0R6U4</accession>
<evidence type="ECO:0008006" key="2">
    <source>
        <dbReference type="Google" id="ProtNLM"/>
    </source>
</evidence>
<evidence type="ECO:0000313" key="1">
    <source>
        <dbReference type="EMBL" id="VAV89114.1"/>
    </source>
</evidence>
<dbReference type="AlphaFoldDB" id="A0A3B0R6U4"/>
<organism evidence="1">
    <name type="scientific">hydrothermal vent metagenome</name>
    <dbReference type="NCBI Taxonomy" id="652676"/>
    <lineage>
        <taxon>unclassified sequences</taxon>
        <taxon>metagenomes</taxon>
        <taxon>ecological metagenomes</taxon>
    </lineage>
</organism>
<dbReference type="EMBL" id="UOEC01000057">
    <property type="protein sequence ID" value="VAV89114.1"/>
    <property type="molecule type" value="Genomic_DNA"/>
</dbReference>
<gene>
    <name evidence="1" type="ORF">MNBD_ALPHA08-1583</name>
</gene>